<dbReference type="GO" id="GO:0016787">
    <property type="term" value="F:hydrolase activity"/>
    <property type="evidence" value="ECO:0007669"/>
    <property type="project" value="UniProtKB-KW"/>
</dbReference>
<evidence type="ECO:0000313" key="5">
    <source>
        <dbReference type="Proteomes" id="UP000260025"/>
    </source>
</evidence>
<comment type="similarity">
    <text evidence="1">Belongs to the isochorismatase family.</text>
</comment>
<dbReference type="GeneID" id="97189015"/>
<dbReference type="PANTHER" id="PTHR43540:SF14">
    <property type="entry name" value="ISOCHORISMATASE"/>
    <property type="match status" value="1"/>
</dbReference>
<sequence>MVLLVVDTQKALVNDELYNYNEFIDNIQLLIKKARENNVEVIYVVHDDGIGSGLTKGTDGFEVFEKFKPLSNEKLFVKSVNSAFKDTGLVEYLAENNEKDIIIVGLQTDKCINATVISGFEYGFNLIVPAFANSTINNNYMDSQKSYRYYNEFMWHERYAECISIEETIKRMNS</sequence>
<dbReference type="SUPFAM" id="SSF52499">
    <property type="entry name" value="Isochorismatase-like hydrolases"/>
    <property type="match status" value="1"/>
</dbReference>
<dbReference type="Gene3D" id="3.40.50.850">
    <property type="entry name" value="Isochorismatase-like"/>
    <property type="match status" value="1"/>
</dbReference>
<comment type="caution">
    <text evidence="4">The sequence shown here is derived from an EMBL/GenBank/DDBJ whole genome shotgun (WGS) entry which is preliminary data.</text>
</comment>
<dbReference type="RefSeq" id="WP_009243658.1">
    <property type="nucleotide sequence ID" value="NZ_AP025565.1"/>
</dbReference>
<dbReference type="AlphaFoldDB" id="A0A3E2VBT4"/>
<dbReference type="EMBL" id="QVEV01000092">
    <property type="protein sequence ID" value="RGC08030.1"/>
    <property type="molecule type" value="Genomic_DNA"/>
</dbReference>
<evidence type="ECO:0000256" key="2">
    <source>
        <dbReference type="ARBA" id="ARBA00022801"/>
    </source>
</evidence>
<evidence type="ECO:0000256" key="1">
    <source>
        <dbReference type="ARBA" id="ARBA00006336"/>
    </source>
</evidence>
<protein>
    <submittedName>
        <fullName evidence="4">Cysteine hydrolase</fullName>
    </submittedName>
</protein>
<name>A0A3E2VBT4_CLOIN</name>
<dbReference type="InterPro" id="IPR036380">
    <property type="entry name" value="Isochorismatase-like_sf"/>
</dbReference>
<evidence type="ECO:0000313" key="4">
    <source>
        <dbReference type="EMBL" id="RGC08030.1"/>
    </source>
</evidence>
<reference evidence="4 5" key="1">
    <citation type="submission" date="2018-08" db="EMBL/GenBank/DDBJ databases">
        <title>A genome reference for cultivated species of the human gut microbiota.</title>
        <authorList>
            <person name="Zou Y."/>
            <person name="Xue W."/>
            <person name="Luo G."/>
        </authorList>
    </citation>
    <scope>NUCLEOTIDE SEQUENCE [LARGE SCALE GENOMIC DNA]</scope>
    <source>
        <strain evidence="4 5">OF01-2LB</strain>
    </source>
</reference>
<evidence type="ECO:0000259" key="3">
    <source>
        <dbReference type="Pfam" id="PF00857"/>
    </source>
</evidence>
<gene>
    <name evidence="4" type="ORF">DXA38_22485</name>
</gene>
<dbReference type="PANTHER" id="PTHR43540">
    <property type="entry name" value="PEROXYUREIDOACRYLATE/UREIDOACRYLATE AMIDOHYDROLASE-RELATED"/>
    <property type="match status" value="1"/>
</dbReference>
<dbReference type="Pfam" id="PF00857">
    <property type="entry name" value="Isochorismatase"/>
    <property type="match status" value="1"/>
</dbReference>
<dbReference type="InterPro" id="IPR050272">
    <property type="entry name" value="Isochorismatase-like_hydrls"/>
</dbReference>
<accession>A0A3E2VBT4</accession>
<organism evidence="4 5">
    <name type="scientific">Clostridium innocuum</name>
    <dbReference type="NCBI Taxonomy" id="1522"/>
    <lineage>
        <taxon>Bacteria</taxon>
        <taxon>Bacillati</taxon>
        <taxon>Bacillota</taxon>
        <taxon>Clostridia</taxon>
        <taxon>Eubacteriales</taxon>
        <taxon>Clostridiaceae</taxon>
        <taxon>Clostridium</taxon>
    </lineage>
</organism>
<keyword evidence="2 4" id="KW-0378">Hydrolase</keyword>
<dbReference type="InterPro" id="IPR000868">
    <property type="entry name" value="Isochorismatase-like_dom"/>
</dbReference>
<dbReference type="OrthoDB" id="9785724at2"/>
<dbReference type="CDD" id="cd01014">
    <property type="entry name" value="nicotinamidase_related"/>
    <property type="match status" value="1"/>
</dbReference>
<proteinExistence type="inferred from homology"/>
<feature type="domain" description="Isochorismatase-like" evidence="3">
    <location>
        <begin position="2"/>
        <end position="140"/>
    </location>
</feature>
<dbReference type="Proteomes" id="UP000260025">
    <property type="component" value="Unassembled WGS sequence"/>
</dbReference>